<reference evidence="2 3" key="1">
    <citation type="submission" date="2021-02" db="EMBL/GenBank/DDBJ databases">
        <title>Actinophytocola xerophila sp. nov., isolated from soil of cotton cropping field.</title>
        <authorList>
            <person name="Huang R."/>
            <person name="Chen X."/>
            <person name="Ge X."/>
            <person name="Liu W."/>
        </authorList>
    </citation>
    <scope>NUCLEOTIDE SEQUENCE [LARGE SCALE GENOMIC DNA]</scope>
    <source>
        <strain evidence="2 3">S1-96</strain>
    </source>
</reference>
<protein>
    <submittedName>
        <fullName evidence="2">SRPBCC family protein</fullName>
    </submittedName>
</protein>
<comment type="caution">
    <text evidence="2">The sequence shown here is derived from an EMBL/GenBank/DDBJ whole genome shotgun (WGS) entry which is preliminary data.</text>
</comment>
<dbReference type="InterPro" id="IPR023393">
    <property type="entry name" value="START-like_dom_sf"/>
</dbReference>
<sequence>MRNVALTVRIPVRNARTALTRIADFERFPSLAADVREVRSRADESDWVVHFRRGLLRWTERDTVDRDRLRIGFEQVTGDFAAFSGAWQLVPGIRGCVVRFTAAWDFGIESMAGIMDPIAERVIKRVVCDVLTGLFGPTTVQEGAEALSDLERIA</sequence>
<evidence type="ECO:0000259" key="1">
    <source>
        <dbReference type="Pfam" id="PF03364"/>
    </source>
</evidence>
<feature type="domain" description="Coenzyme Q-binding protein COQ10 START" evidence="1">
    <location>
        <begin position="18"/>
        <end position="129"/>
    </location>
</feature>
<evidence type="ECO:0000313" key="3">
    <source>
        <dbReference type="Proteomes" id="UP001156441"/>
    </source>
</evidence>
<dbReference type="Proteomes" id="UP001156441">
    <property type="component" value="Unassembled WGS sequence"/>
</dbReference>
<keyword evidence="3" id="KW-1185">Reference proteome</keyword>
<name>A0ABT2J4K0_9PSEU</name>
<gene>
    <name evidence="2" type="ORF">JT362_06645</name>
</gene>
<evidence type="ECO:0000313" key="2">
    <source>
        <dbReference type="EMBL" id="MCT2582795.1"/>
    </source>
</evidence>
<dbReference type="RefSeq" id="WP_260190130.1">
    <property type="nucleotide sequence ID" value="NZ_JAFFZE010000006.1"/>
</dbReference>
<organism evidence="2 3">
    <name type="scientific">Actinophytocola gossypii</name>
    <dbReference type="NCBI Taxonomy" id="2812003"/>
    <lineage>
        <taxon>Bacteria</taxon>
        <taxon>Bacillati</taxon>
        <taxon>Actinomycetota</taxon>
        <taxon>Actinomycetes</taxon>
        <taxon>Pseudonocardiales</taxon>
        <taxon>Pseudonocardiaceae</taxon>
    </lineage>
</organism>
<dbReference type="Gene3D" id="3.30.530.20">
    <property type="match status" value="1"/>
</dbReference>
<proteinExistence type="predicted"/>
<dbReference type="Pfam" id="PF03364">
    <property type="entry name" value="Polyketide_cyc"/>
    <property type="match status" value="1"/>
</dbReference>
<dbReference type="SUPFAM" id="SSF55961">
    <property type="entry name" value="Bet v1-like"/>
    <property type="match status" value="1"/>
</dbReference>
<accession>A0ABT2J4K0</accession>
<dbReference type="InterPro" id="IPR005031">
    <property type="entry name" value="COQ10_START"/>
</dbReference>
<dbReference type="EMBL" id="JAFFZE010000006">
    <property type="protein sequence ID" value="MCT2582795.1"/>
    <property type="molecule type" value="Genomic_DNA"/>
</dbReference>